<dbReference type="Proteomes" id="UP000676996">
    <property type="component" value="Unassembled WGS sequence"/>
</dbReference>
<dbReference type="InterPro" id="IPR036188">
    <property type="entry name" value="FAD/NAD-bd_sf"/>
</dbReference>
<evidence type="ECO:0000259" key="3">
    <source>
        <dbReference type="Pfam" id="PF01266"/>
    </source>
</evidence>
<protein>
    <submittedName>
        <fullName evidence="4">FAD-binding oxidoreductase</fullName>
    </submittedName>
</protein>
<dbReference type="PANTHER" id="PTHR13847">
    <property type="entry name" value="SARCOSINE DEHYDROGENASE-RELATED"/>
    <property type="match status" value="1"/>
</dbReference>
<organism evidence="4 5">
    <name type="scientific">Stakelama marina</name>
    <dbReference type="NCBI Taxonomy" id="2826939"/>
    <lineage>
        <taxon>Bacteria</taxon>
        <taxon>Pseudomonadati</taxon>
        <taxon>Pseudomonadota</taxon>
        <taxon>Alphaproteobacteria</taxon>
        <taxon>Sphingomonadales</taxon>
        <taxon>Sphingomonadaceae</taxon>
        <taxon>Stakelama</taxon>
    </lineage>
</organism>
<keyword evidence="1" id="KW-0560">Oxidoreductase</keyword>
<feature type="compositionally biased region" description="Basic and acidic residues" evidence="2">
    <location>
        <begin position="1"/>
        <end position="12"/>
    </location>
</feature>
<dbReference type="SUPFAM" id="SSF51905">
    <property type="entry name" value="FAD/NAD(P)-binding domain"/>
    <property type="match status" value="1"/>
</dbReference>
<feature type="region of interest" description="Disordered" evidence="2">
    <location>
        <begin position="1"/>
        <end position="30"/>
    </location>
</feature>
<keyword evidence="5" id="KW-1185">Reference proteome</keyword>
<dbReference type="PANTHER" id="PTHR13847:SF201">
    <property type="entry name" value="PUTATIBE OXIDOREDUCTASE"/>
    <property type="match status" value="1"/>
</dbReference>
<accession>A0A8T4IF69</accession>
<reference evidence="4" key="1">
    <citation type="submission" date="2021-04" db="EMBL/GenBank/DDBJ databases">
        <title>Ouciella asimina sp. nov., isolated from the surface seawater in the hydrothermal field of Okinawa Trough.</title>
        <authorList>
            <person name="Shuang W."/>
        </authorList>
    </citation>
    <scope>NUCLEOTIDE SEQUENCE</scope>
    <source>
        <strain evidence="4">LXI357</strain>
    </source>
</reference>
<evidence type="ECO:0000313" key="4">
    <source>
        <dbReference type="EMBL" id="MBR0553267.1"/>
    </source>
</evidence>
<evidence type="ECO:0000256" key="2">
    <source>
        <dbReference type="SAM" id="MobiDB-lite"/>
    </source>
</evidence>
<proteinExistence type="predicted"/>
<evidence type="ECO:0000313" key="5">
    <source>
        <dbReference type="Proteomes" id="UP000676996"/>
    </source>
</evidence>
<dbReference type="AlphaFoldDB" id="A0A8T4IF69"/>
<dbReference type="Gene3D" id="3.30.9.10">
    <property type="entry name" value="D-Amino Acid Oxidase, subunit A, domain 2"/>
    <property type="match status" value="1"/>
</dbReference>
<dbReference type="GO" id="GO:0005737">
    <property type="term" value="C:cytoplasm"/>
    <property type="evidence" value="ECO:0007669"/>
    <property type="project" value="TreeGrafter"/>
</dbReference>
<sequence>MTIPLTERHDLRTGSPVWGGHAQPPPSDPLPDDIVDIAIVGAGVMGAMLAERLSERGRSVALVDRRPPAAGSTAASTALILWAMDVPLTHLAAEIGEREAARRWRRVFAAVERLREKLAALPIGDTGERPAVYLAGSLLDADQLRGEAELRQKHGLPSAWLAAEAVGERFGIAPRAALVSRGCCRVDPVRLTLALLDRARRSGATVTWPCEATAIDQRDDHLALSCAGGSLRARQVILASGYERATWFLPPAFSLLSSYAVATAPGTAPLWREDAMLWEAADPYLYARTDDEGRVIAGGCDEDFAAEGPRDAAIGAKGGQLSEMLGAVLGRDPVPVEHRWAAMFGSSPDGLPAIGRARNHDRLWLASGFGGNGVSFAALAAELIAAEMDGTPDPDAACFDPYRFE</sequence>
<dbReference type="Gene3D" id="3.50.50.60">
    <property type="entry name" value="FAD/NAD(P)-binding domain"/>
    <property type="match status" value="1"/>
</dbReference>
<dbReference type="InterPro" id="IPR006076">
    <property type="entry name" value="FAD-dep_OxRdtase"/>
</dbReference>
<evidence type="ECO:0000256" key="1">
    <source>
        <dbReference type="ARBA" id="ARBA00023002"/>
    </source>
</evidence>
<name>A0A8T4IF69_9SPHN</name>
<feature type="domain" description="FAD dependent oxidoreductase" evidence="3">
    <location>
        <begin position="36"/>
        <end position="386"/>
    </location>
</feature>
<dbReference type="GO" id="GO:0016491">
    <property type="term" value="F:oxidoreductase activity"/>
    <property type="evidence" value="ECO:0007669"/>
    <property type="project" value="UniProtKB-KW"/>
</dbReference>
<dbReference type="RefSeq" id="WP_284054504.1">
    <property type="nucleotide sequence ID" value="NZ_JAGRQC010000003.1"/>
</dbReference>
<gene>
    <name evidence="4" type="ORF">J7S20_12185</name>
</gene>
<comment type="caution">
    <text evidence="4">The sequence shown here is derived from an EMBL/GenBank/DDBJ whole genome shotgun (WGS) entry which is preliminary data.</text>
</comment>
<dbReference type="Pfam" id="PF01266">
    <property type="entry name" value="DAO"/>
    <property type="match status" value="1"/>
</dbReference>
<dbReference type="EMBL" id="JAGRQC010000003">
    <property type="protein sequence ID" value="MBR0553267.1"/>
    <property type="molecule type" value="Genomic_DNA"/>
</dbReference>